<evidence type="ECO:0000256" key="5">
    <source>
        <dbReference type="ARBA" id="ARBA00022927"/>
    </source>
</evidence>
<feature type="compositionally biased region" description="Acidic residues" evidence="10">
    <location>
        <begin position="123"/>
        <end position="137"/>
    </location>
</feature>
<dbReference type="EMBL" id="CP031388">
    <property type="protein sequence ID" value="QPH04901.1"/>
    <property type="molecule type" value="Genomic_DNA"/>
</dbReference>
<feature type="compositionally biased region" description="Polar residues" evidence="10">
    <location>
        <begin position="112"/>
        <end position="122"/>
    </location>
</feature>
<dbReference type="Pfam" id="PF07575">
    <property type="entry name" value="Nucleopor_Nup85"/>
    <property type="match status" value="1"/>
</dbReference>
<dbReference type="Proteomes" id="UP000594364">
    <property type="component" value="Chromosome 4"/>
</dbReference>
<keyword evidence="9" id="KW-0472">Membrane</keyword>
<comment type="similarity">
    <text evidence="2 9">Belongs to the nucleoporin Nup85 family.</text>
</comment>
<keyword evidence="12" id="KW-1185">Reference proteome</keyword>
<feature type="region of interest" description="Disordered" evidence="10">
    <location>
        <begin position="185"/>
        <end position="207"/>
    </location>
</feature>
<comment type="function">
    <text evidence="9">Functions as a component of the nuclear pore complex (NPC).</text>
</comment>
<evidence type="ECO:0000313" key="11">
    <source>
        <dbReference type="EMBL" id="QPH04901.1"/>
    </source>
</evidence>
<dbReference type="GO" id="GO:0031080">
    <property type="term" value="C:nuclear pore outer ring"/>
    <property type="evidence" value="ECO:0007669"/>
    <property type="project" value="TreeGrafter"/>
</dbReference>
<evidence type="ECO:0000256" key="1">
    <source>
        <dbReference type="ARBA" id="ARBA00004567"/>
    </source>
</evidence>
<keyword evidence="4 9" id="KW-0509">mRNA transport</keyword>
<feature type="compositionally biased region" description="Acidic residues" evidence="10">
    <location>
        <begin position="155"/>
        <end position="164"/>
    </location>
</feature>
<evidence type="ECO:0000313" key="12">
    <source>
        <dbReference type="Proteomes" id="UP000594364"/>
    </source>
</evidence>
<reference evidence="11 12" key="1">
    <citation type="journal article" date="2018" name="PLoS Genet.">
        <title>Repeat elements organise 3D genome structure and mediate transcription in the filamentous fungus Epichloe festucae.</title>
        <authorList>
            <person name="Winter D.J."/>
            <person name="Ganley A.R.D."/>
            <person name="Young C.A."/>
            <person name="Liachko I."/>
            <person name="Schardl C.L."/>
            <person name="Dupont P.Y."/>
            <person name="Berry D."/>
            <person name="Ram A."/>
            <person name="Scott B."/>
            <person name="Cox M.P."/>
        </authorList>
    </citation>
    <scope>NUCLEOTIDE SEQUENCE [LARGE SCALE GENOMIC DNA]</scope>
    <source>
        <strain evidence="11 12">Fl1</strain>
    </source>
</reference>
<name>A0A7S9PWN5_EPIFF</name>
<evidence type="ECO:0000256" key="8">
    <source>
        <dbReference type="ARBA" id="ARBA00023242"/>
    </source>
</evidence>
<evidence type="ECO:0000256" key="9">
    <source>
        <dbReference type="RuleBase" id="RU365073"/>
    </source>
</evidence>
<organism evidence="11 12">
    <name type="scientific">Epichloe festucae (strain Fl1)</name>
    <dbReference type="NCBI Taxonomy" id="877507"/>
    <lineage>
        <taxon>Eukaryota</taxon>
        <taxon>Fungi</taxon>
        <taxon>Dikarya</taxon>
        <taxon>Ascomycota</taxon>
        <taxon>Pezizomycotina</taxon>
        <taxon>Sordariomycetes</taxon>
        <taxon>Hypocreomycetidae</taxon>
        <taxon>Hypocreales</taxon>
        <taxon>Clavicipitaceae</taxon>
        <taxon>Epichloe</taxon>
    </lineage>
</organism>
<dbReference type="GO" id="GO:0045893">
    <property type="term" value="P:positive regulation of DNA-templated transcription"/>
    <property type="evidence" value="ECO:0007669"/>
    <property type="project" value="TreeGrafter"/>
</dbReference>
<sequence>MAHRFMVPDSSPAPSTPDKKSKNGMSFSFLGDCPSTTPAGPPPSSQASFTPAGAPSESYLGSSIMRGVNTSSKPFGFGGSQSQTSSSGRNLFGRNESSNAPLGQSIRGRGRQPSSLSRQFSISDEEAEEDEDAEGEMELPPHSLFRKSSALSNLVEEDNEDAEGEDIEAEIDRYIEEEMEAHYDDAHGDELEGEEEDDDEMSEEASEQGDLFLNMRHDDRPYGQPIIGEGDDLMMLNTPAATDRVRKEAEDIFRRSSARLGGFARNKDFHFATIVRDMCTQQDAARITESPDLILKTEDLVCRLYDEGIGAEDDAEKMDNSLANITYRLVKLWNDYVEDLPQPEGEDLATIGPGNDAAPFEKAAYIAHLILRIHHTRFENDAENEKTPPLPEVLFNWQEASHNLYPDQIREISHFKPSPICHYLYWQTLRNALLRGDVSGASQLLKNAGWENACRGTRGDRAYTGKALENVRRFADATCEMLELCPAMRGDWDIWNSSWTLFRVQARGSLDRLTLFAEGPDLSSLDGSYSPQPQSMSTMARKASSQIPWDIYENLQSVYGIVLGDHEAILQTAQDWCEATVGLFGWWDDGSQHHKNLRLSQPRGFGASASHFGGSPNYFDRLGSAFRLVLQSDMSPNPMSAVEVAIASCFEGNINGVIGLLRTWSLPVASSVAEIASLGQWLPPTETAKPLPTDTLDMDDLALLGVLPPTKDEVEGIKDTTLVLYARELAGIEHLSASRDGWEIAIEVLGRMDVPQKSEETVAELLRDLLATLDENSRTTVDRMWRILNDLGMIAYAEETAEHFADILSKESHRFGEALWYFALSHRPDRVREVLNLLMSYSLIQSTAFPAEQDVDDDLKDLLRKRTETLEHRAKQDLEAAQLLGRMLSGYATLRTFYETRDEQKLDEISNTKAKVLQKQAAGALVAVISSSDDNIRGGLYDGTRDAVVSEDFLLALLGEATVFVKRAPCVLSLDQIEIILKAVEDLQTVGSRVYDSCDTFLEMVLASGQGLKGSTPADLMRKSTTSLTGSSYVMSGSSILASHVQKSTLAGGKVARGWDWRKGWQATTKGEDVLRRLRLGLSKDLATLWLEDADGVAIF</sequence>
<dbReference type="GO" id="GO:0031965">
    <property type="term" value="C:nuclear membrane"/>
    <property type="evidence" value="ECO:0007669"/>
    <property type="project" value="UniProtKB-UniRule"/>
</dbReference>
<comment type="subunit">
    <text evidence="9">Component of the nuclear pore complex (NPC).</text>
</comment>
<evidence type="ECO:0000256" key="10">
    <source>
        <dbReference type="SAM" id="MobiDB-lite"/>
    </source>
</evidence>
<evidence type="ECO:0000256" key="7">
    <source>
        <dbReference type="ARBA" id="ARBA00023132"/>
    </source>
</evidence>
<evidence type="ECO:0000256" key="4">
    <source>
        <dbReference type="ARBA" id="ARBA00022816"/>
    </source>
</evidence>
<dbReference type="GO" id="GO:0017056">
    <property type="term" value="F:structural constituent of nuclear pore"/>
    <property type="evidence" value="ECO:0007669"/>
    <property type="project" value="TreeGrafter"/>
</dbReference>
<gene>
    <name evidence="11" type="ORF">C2857_002287</name>
</gene>
<keyword evidence="7 9" id="KW-0906">Nuclear pore complex</keyword>
<dbReference type="GO" id="GO:0006606">
    <property type="term" value="P:protein import into nucleus"/>
    <property type="evidence" value="ECO:0007669"/>
    <property type="project" value="TreeGrafter"/>
</dbReference>
<dbReference type="GO" id="GO:0006406">
    <property type="term" value="P:mRNA export from nucleus"/>
    <property type="evidence" value="ECO:0007669"/>
    <property type="project" value="TreeGrafter"/>
</dbReference>
<feature type="compositionally biased region" description="Acidic residues" evidence="10">
    <location>
        <begin position="191"/>
        <end position="207"/>
    </location>
</feature>
<accession>A0A7S9PWN5</accession>
<dbReference type="PANTHER" id="PTHR13373">
    <property type="entry name" value="FROUNT PROTEIN-RELATED"/>
    <property type="match status" value="1"/>
</dbReference>
<protein>
    <recommendedName>
        <fullName evidence="9">Nuclear pore complex protein Nup85</fullName>
    </recommendedName>
</protein>
<keyword evidence="6 9" id="KW-0811">Translocation</keyword>
<keyword evidence="3 9" id="KW-0813">Transport</keyword>
<evidence type="ECO:0000256" key="2">
    <source>
        <dbReference type="ARBA" id="ARBA00005573"/>
    </source>
</evidence>
<keyword evidence="5 9" id="KW-0653">Protein transport</keyword>
<evidence type="ECO:0000256" key="3">
    <source>
        <dbReference type="ARBA" id="ARBA00022448"/>
    </source>
</evidence>
<dbReference type="OrthoDB" id="2224430at2759"/>
<dbReference type="PANTHER" id="PTHR13373:SF21">
    <property type="entry name" value="NUCLEAR PORE COMPLEX PROTEIN NUP85"/>
    <property type="match status" value="1"/>
</dbReference>
<dbReference type="InterPro" id="IPR011502">
    <property type="entry name" value="Nucleoporin_Nup85"/>
</dbReference>
<feature type="region of interest" description="Disordered" evidence="10">
    <location>
        <begin position="1"/>
        <end position="164"/>
    </location>
</feature>
<dbReference type="AlphaFoldDB" id="A0A7S9PWN5"/>
<evidence type="ECO:0000256" key="6">
    <source>
        <dbReference type="ARBA" id="ARBA00023010"/>
    </source>
</evidence>
<comment type="subcellular location">
    <subcellularLocation>
        <location evidence="1 9">Nucleus</location>
        <location evidence="1 9">Nuclear pore complex</location>
    </subcellularLocation>
</comment>
<proteinExistence type="inferred from homology"/>
<keyword evidence="8 9" id="KW-0539">Nucleus</keyword>